<evidence type="ECO:0000256" key="2">
    <source>
        <dbReference type="ARBA" id="ARBA00022448"/>
    </source>
</evidence>
<feature type="transmembrane region" description="Helical" evidence="7">
    <location>
        <begin position="166"/>
        <end position="190"/>
    </location>
</feature>
<feature type="transmembrane region" description="Helical" evidence="7">
    <location>
        <begin position="407"/>
        <end position="427"/>
    </location>
</feature>
<feature type="transmembrane region" description="Helical" evidence="7">
    <location>
        <begin position="336"/>
        <end position="357"/>
    </location>
</feature>
<dbReference type="InterPro" id="IPR011701">
    <property type="entry name" value="MFS"/>
</dbReference>
<dbReference type="GO" id="GO:0022857">
    <property type="term" value="F:transmembrane transporter activity"/>
    <property type="evidence" value="ECO:0007669"/>
    <property type="project" value="InterPro"/>
</dbReference>
<feature type="transmembrane region" description="Helical" evidence="7">
    <location>
        <begin position="140"/>
        <end position="160"/>
    </location>
</feature>
<evidence type="ECO:0000259" key="8">
    <source>
        <dbReference type="PROSITE" id="PS50850"/>
    </source>
</evidence>
<dbReference type="PANTHER" id="PTHR42718:SF47">
    <property type="entry name" value="METHYL VIOLOGEN RESISTANCE PROTEIN SMVA"/>
    <property type="match status" value="1"/>
</dbReference>
<evidence type="ECO:0000256" key="5">
    <source>
        <dbReference type="ARBA" id="ARBA00022989"/>
    </source>
</evidence>
<dbReference type="SUPFAM" id="SSF103473">
    <property type="entry name" value="MFS general substrate transporter"/>
    <property type="match status" value="1"/>
</dbReference>
<gene>
    <name evidence="9" type="ORF">L8V00_09095</name>
</gene>
<feature type="transmembrane region" description="Helical" evidence="7">
    <location>
        <begin position="82"/>
        <end position="101"/>
    </location>
</feature>
<keyword evidence="6 7" id="KW-0472">Membrane</keyword>
<feature type="transmembrane region" description="Helical" evidence="7">
    <location>
        <begin position="363"/>
        <end position="386"/>
    </location>
</feature>
<comment type="subcellular location">
    <subcellularLocation>
        <location evidence="1">Cell membrane</location>
        <topology evidence="1">Multi-pass membrane protein</topology>
    </subcellularLocation>
</comment>
<feature type="transmembrane region" description="Helical" evidence="7">
    <location>
        <begin position="303"/>
        <end position="324"/>
    </location>
</feature>
<dbReference type="InterPro" id="IPR036259">
    <property type="entry name" value="MFS_trans_sf"/>
</dbReference>
<evidence type="ECO:0000256" key="1">
    <source>
        <dbReference type="ARBA" id="ARBA00004651"/>
    </source>
</evidence>
<dbReference type="PROSITE" id="PS50850">
    <property type="entry name" value="MFS"/>
    <property type="match status" value="1"/>
</dbReference>
<dbReference type="Gene3D" id="1.20.1720.10">
    <property type="entry name" value="Multidrug resistance protein D"/>
    <property type="match status" value="1"/>
</dbReference>
<evidence type="ECO:0000256" key="6">
    <source>
        <dbReference type="ARBA" id="ARBA00023136"/>
    </source>
</evidence>
<keyword evidence="3" id="KW-1003">Cell membrane</keyword>
<feature type="transmembrane region" description="Helical" evidence="7">
    <location>
        <begin position="467"/>
        <end position="491"/>
    </location>
</feature>
<dbReference type="Gene3D" id="1.20.1250.20">
    <property type="entry name" value="MFS general substrate transporter like domains"/>
    <property type="match status" value="1"/>
</dbReference>
<name>A0A9X3LLH8_9CORY</name>
<feature type="transmembrane region" description="Helical" evidence="7">
    <location>
        <begin position="202"/>
        <end position="221"/>
    </location>
</feature>
<keyword evidence="2" id="KW-0813">Transport</keyword>
<protein>
    <submittedName>
        <fullName evidence="9">MFS transporter</fullName>
    </submittedName>
</protein>
<comment type="caution">
    <text evidence="9">The sequence shown here is derived from an EMBL/GenBank/DDBJ whole genome shotgun (WGS) entry which is preliminary data.</text>
</comment>
<dbReference type="Pfam" id="PF07690">
    <property type="entry name" value="MFS_1"/>
    <property type="match status" value="1"/>
</dbReference>
<sequence length="503" mass="52544">MNTQPASATPLQRWLLLATVGVGITIITIDNTILYTALPSLVEDLGASSTQQLWIVNIYAIVIAGLLLGTGTLGDKIGHRRMFVAGLIIFGLASLVAAFAPNPGVLILGRALLAVGGATMMPSTLSLIRLTFTNPAELNLAIGIWGSLSTVSAALGPIAGGLLLELYWWGSCFLINVPLVIAALIAVPFVAPKDQPRPDKHWDFISSFYAMITLVSAVLLIKEGSHSPQNWPVIGVAAVLLLLGGWAFTRRQNGLEQPLITFDIFRFPAFRAGALGAALSMFALAGLQYVITQKLQLADGLSPLHSGVYVTFAAVGALFTSIYAGARLTRFGIRRLIAGGFGLATIGALCVCLYGYLDSTPLLLSGLFIKGMGLGAVMAVASIAMISGVPSHRAGMASSVEEVSYEFGSLTSIAVLGSLVTAFYSALITLPAGAPAEATESLHAAVHIAHLSDASWAEPLLAAADTAYSHAFAMITALVVVVLAAGCLYTARILRGVTVELQD</sequence>
<accession>A0A9X3LLH8</accession>
<organism evidence="9 10">
    <name type="scientific">Corynebacterium evansiae</name>
    <dbReference type="NCBI Taxonomy" id="2913499"/>
    <lineage>
        <taxon>Bacteria</taxon>
        <taxon>Bacillati</taxon>
        <taxon>Actinomycetota</taxon>
        <taxon>Actinomycetes</taxon>
        <taxon>Mycobacteriales</taxon>
        <taxon>Corynebacteriaceae</taxon>
        <taxon>Corynebacterium</taxon>
    </lineage>
</organism>
<evidence type="ECO:0000256" key="3">
    <source>
        <dbReference type="ARBA" id="ARBA00022475"/>
    </source>
</evidence>
<evidence type="ECO:0000313" key="9">
    <source>
        <dbReference type="EMBL" id="MCZ9290352.1"/>
    </source>
</evidence>
<dbReference type="CDD" id="cd17321">
    <property type="entry name" value="MFS_MMR_MDR_like"/>
    <property type="match status" value="1"/>
</dbReference>
<keyword evidence="5 7" id="KW-1133">Transmembrane helix</keyword>
<dbReference type="GO" id="GO:0005886">
    <property type="term" value="C:plasma membrane"/>
    <property type="evidence" value="ECO:0007669"/>
    <property type="project" value="UniProtKB-SubCell"/>
</dbReference>
<feature type="transmembrane region" description="Helical" evidence="7">
    <location>
        <begin position="233"/>
        <end position="249"/>
    </location>
</feature>
<feature type="domain" description="Major facilitator superfamily (MFS) profile" evidence="8">
    <location>
        <begin position="16"/>
        <end position="494"/>
    </location>
</feature>
<dbReference type="InterPro" id="IPR020846">
    <property type="entry name" value="MFS_dom"/>
</dbReference>
<feature type="transmembrane region" description="Helical" evidence="7">
    <location>
        <begin position="269"/>
        <end position="291"/>
    </location>
</feature>
<evidence type="ECO:0000313" key="10">
    <source>
        <dbReference type="Proteomes" id="UP001146469"/>
    </source>
</evidence>
<keyword evidence="10" id="KW-1185">Reference proteome</keyword>
<evidence type="ECO:0000256" key="4">
    <source>
        <dbReference type="ARBA" id="ARBA00022692"/>
    </source>
</evidence>
<keyword evidence="4 7" id="KW-0812">Transmembrane</keyword>
<dbReference type="RefSeq" id="WP_269944829.1">
    <property type="nucleotide sequence ID" value="NZ_JAKMUT010000009.1"/>
</dbReference>
<feature type="transmembrane region" description="Helical" evidence="7">
    <location>
        <begin position="53"/>
        <end position="70"/>
    </location>
</feature>
<feature type="transmembrane region" description="Helical" evidence="7">
    <location>
        <begin position="107"/>
        <end position="128"/>
    </location>
</feature>
<dbReference type="PANTHER" id="PTHR42718">
    <property type="entry name" value="MAJOR FACILITATOR SUPERFAMILY MULTIDRUG TRANSPORTER MFSC"/>
    <property type="match status" value="1"/>
</dbReference>
<dbReference type="Proteomes" id="UP001146469">
    <property type="component" value="Unassembled WGS sequence"/>
</dbReference>
<feature type="transmembrane region" description="Helical" evidence="7">
    <location>
        <begin position="14"/>
        <end position="33"/>
    </location>
</feature>
<dbReference type="AlphaFoldDB" id="A0A9X3LLH8"/>
<proteinExistence type="predicted"/>
<dbReference type="EMBL" id="JAKMUT010000009">
    <property type="protein sequence ID" value="MCZ9290352.1"/>
    <property type="molecule type" value="Genomic_DNA"/>
</dbReference>
<reference evidence="9" key="1">
    <citation type="submission" date="2022-02" db="EMBL/GenBank/DDBJ databases">
        <title>Corynebacterium sp. from urogenital microbiome.</title>
        <authorList>
            <person name="Cappelli E.A."/>
            <person name="Ribeiro T.G."/>
            <person name="Peixe L."/>
        </authorList>
    </citation>
    <scope>NUCLEOTIDE SEQUENCE</scope>
    <source>
        <strain evidence="9">C8Ua_174</strain>
    </source>
</reference>
<evidence type="ECO:0000256" key="7">
    <source>
        <dbReference type="SAM" id="Phobius"/>
    </source>
</evidence>